<evidence type="ECO:0000256" key="3">
    <source>
        <dbReference type="ARBA" id="ARBA00022840"/>
    </source>
</evidence>
<dbReference type="AlphaFoldDB" id="A0A5C3NAF7"/>
<feature type="compositionally biased region" description="Polar residues" evidence="4">
    <location>
        <begin position="298"/>
        <end position="309"/>
    </location>
</feature>
<feature type="transmembrane region" description="Helical" evidence="5">
    <location>
        <begin position="215"/>
        <end position="239"/>
    </location>
</feature>
<keyword evidence="6" id="KW-0732">Signal</keyword>
<accession>A0A5C3NAF7</accession>
<dbReference type="Proteomes" id="UP000305948">
    <property type="component" value="Unassembled WGS sequence"/>
</dbReference>
<feature type="region of interest" description="Disordered" evidence="4">
    <location>
        <begin position="245"/>
        <end position="334"/>
    </location>
</feature>
<dbReference type="EMBL" id="ML213505">
    <property type="protein sequence ID" value="TFK54799.1"/>
    <property type="molecule type" value="Genomic_DNA"/>
</dbReference>
<feature type="region of interest" description="Disordered" evidence="4">
    <location>
        <begin position="149"/>
        <end position="211"/>
    </location>
</feature>
<keyword evidence="5" id="KW-1133">Transmembrane helix</keyword>
<feature type="compositionally biased region" description="Low complexity" evidence="4">
    <location>
        <begin position="163"/>
        <end position="211"/>
    </location>
</feature>
<proteinExistence type="predicted"/>
<evidence type="ECO:0000256" key="2">
    <source>
        <dbReference type="ARBA" id="ARBA00022741"/>
    </source>
</evidence>
<feature type="chain" id="PRO_5023135457" description="Epidermal growth factor receptor-like transmembrane-juxtamembrane segment domain-containing protein" evidence="6">
    <location>
        <begin position="28"/>
        <end position="334"/>
    </location>
</feature>
<dbReference type="InterPro" id="IPR049328">
    <property type="entry name" value="TM_ErbB1"/>
</dbReference>
<name>A0A5C3NAF7_9AGAM</name>
<feature type="compositionally biased region" description="Low complexity" evidence="4">
    <location>
        <begin position="285"/>
        <end position="296"/>
    </location>
</feature>
<dbReference type="OrthoDB" id="2526171at2759"/>
<reference evidence="8 9" key="1">
    <citation type="journal article" date="2019" name="Nat. Ecol. Evol.">
        <title>Megaphylogeny resolves global patterns of mushroom evolution.</title>
        <authorList>
            <person name="Varga T."/>
            <person name="Krizsan K."/>
            <person name="Foldi C."/>
            <person name="Dima B."/>
            <person name="Sanchez-Garcia M."/>
            <person name="Sanchez-Ramirez S."/>
            <person name="Szollosi G.J."/>
            <person name="Szarkandi J.G."/>
            <person name="Papp V."/>
            <person name="Albert L."/>
            <person name="Andreopoulos W."/>
            <person name="Angelini C."/>
            <person name="Antonin V."/>
            <person name="Barry K.W."/>
            <person name="Bougher N.L."/>
            <person name="Buchanan P."/>
            <person name="Buyck B."/>
            <person name="Bense V."/>
            <person name="Catcheside P."/>
            <person name="Chovatia M."/>
            <person name="Cooper J."/>
            <person name="Damon W."/>
            <person name="Desjardin D."/>
            <person name="Finy P."/>
            <person name="Geml J."/>
            <person name="Haridas S."/>
            <person name="Hughes K."/>
            <person name="Justo A."/>
            <person name="Karasinski D."/>
            <person name="Kautmanova I."/>
            <person name="Kiss B."/>
            <person name="Kocsube S."/>
            <person name="Kotiranta H."/>
            <person name="LaButti K.M."/>
            <person name="Lechner B.E."/>
            <person name="Liimatainen K."/>
            <person name="Lipzen A."/>
            <person name="Lukacs Z."/>
            <person name="Mihaltcheva S."/>
            <person name="Morgado L.N."/>
            <person name="Niskanen T."/>
            <person name="Noordeloos M.E."/>
            <person name="Ohm R.A."/>
            <person name="Ortiz-Santana B."/>
            <person name="Ovrebo C."/>
            <person name="Racz N."/>
            <person name="Riley R."/>
            <person name="Savchenko A."/>
            <person name="Shiryaev A."/>
            <person name="Soop K."/>
            <person name="Spirin V."/>
            <person name="Szebenyi C."/>
            <person name="Tomsovsky M."/>
            <person name="Tulloss R.E."/>
            <person name="Uehling J."/>
            <person name="Grigoriev I.V."/>
            <person name="Vagvolgyi C."/>
            <person name="Papp T."/>
            <person name="Martin F.M."/>
            <person name="Miettinen O."/>
            <person name="Hibbett D.S."/>
            <person name="Nagy L.G."/>
        </authorList>
    </citation>
    <scope>NUCLEOTIDE SEQUENCE [LARGE SCALE GENOMIC DNA]</scope>
    <source>
        <strain evidence="8 9">OMC1185</strain>
    </source>
</reference>
<feature type="signal peptide" evidence="6">
    <location>
        <begin position="1"/>
        <end position="27"/>
    </location>
</feature>
<organism evidence="8 9">
    <name type="scientific">Heliocybe sulcata</name>
    <dbReference type="NCBI Taxonomy" id="5364"/>
    <lineage>
        <taxon>Eukaryota</taxon>
        <taxon>Fungi</taxon>
        <taxon>Dikarya</taxon>
        <taxon>Basidiomycota</taxon>
        <taxon>Agaricomycotina</taxon>
        <taxon>Agaricomycetes</taxon>
        <taxon>Gloeophyllales</taxon>
        <taxon>Gloeophyllaceae</taxon>
        <taxon>Heliocybe</taxon>
    </lineage>
</organism>
<keyword evidence="3" id="KW-0067">ATP-binding</keyword>
<dbReference type="Pfam" id="PF21314">
    <property type="entry name" value="TM_ErbB1"/>
    <property type="match status" value="1"/>
</dbReference>
<evidence type="ECO:0000256" key="6">
    <source>
        <dbReference type="SAM" id="SignalP"/>
    </source>
</evidence>
<evidence type="ECO:0000313" key="8">
    <source>
        <dbReference type="EMBL" id="TFK54799.1"/>
    </source>
</evidence>
<keyword evidence="2" id="KW-0547">Nucleotide-binding</keyword>
<keyword evidence="1" id="KW-0597">Phosphoprotein</keyword>
<keyword evidence="9" id="KW-1185">Reference proteome</keyword>
<evidence type="ECO:0000256" key="4">
    <source>
        <dbReference type="SAM" id="MobiDB-lite"/>
    </source>
</evidence>
<evidence type="ECO:0000259" key="7">
    <source>
        <dbReference type="Pfam" id="PF21314"/>
    </source>
</evidence>
<gene>
    <name evidence="8" type="ORF">OE88DRAFT_1653297</name>
</gene>
<evidence type="ECO:0000256" key="1">
    <source>
        <dbReference type="ARBA" id="ARBA00022553"/>
    </source>
</evidence>
<evidence type="ECO:0000256" key="5">
    <source>
        <dbReference type="SAM" id="Phobius"/>
    </source>
</evidence>
<keyword evidence="5" id="KW-0472">Membrane</keyword>
<protein>
    <recommendedName>
        <fullName evidence="7">Epidermal growth factor receptor-like transmembrane-juxtamembrane segment domain-containing protein</fullName>
    </recommendedName>
</protein>
<feature type="domain" description="Epidermal growth factor receptor-like transmembrane-juxtamembrane segment" evidence="7">
    <location>
        <begin position="216"/>
        <end position="247"/>
    </location>
</feature>
<sequence length="334" mass="34745">MFTSSKVVLAAGIVAELLVSFLPGAYAQTSDVTCSIYNWTANSLNQNPCQVASYLAGACNGGEYNIASLPADHHYIGPTQATANQCQCSTVTYNLMSACGACQNRTIIAWSTWSYNCSQVYVQTFPEDIPYGTKVPAWAYLNDTNDVWDPVAAEGDTGAPESTNPNPKPTASATPSTPGGSNSTTASTGPSADPTSGNASNGNGNSSSGSSHTGAIAGGVVGGGVGLAALAGLITWFVLRRRRQNQKPASTMYDPFAMSEQRPMSKGPTEYSSVAPYSPGPQRLYDPSDPSTYPPSAGSPSIVTGQSMGHPSLTMHHMGQDAYRPGQYTGAPEL</sequence>
<dbReference type="GO" id="GO:0005524">
    <property type="term" value="F:ATP binding"/>
    <property type="evidence" value="ECO:0007669"/>
    <property type="project" value="UniProtKB-KW"/>
</dbReference>
<dbReference type="STRING" id="5364.A0A5C3NAF7"/>
<evidence type="ECO:0000313" key="9">
    <source>
        <dbReference type="Proteomes" id="UP000305948"/>
    </source>
</evidence>
<keyword evidence="5" id="KW-0812">Transmembrane</keyword>